<dbReference type="Gene3D" id="3.30.40.10">
    <property type="entry name" value="Zinc/RING finger domain, C3HC4 (zinc finger)"/>
    <property type="match status" value="1"/>
</dbReference>
<dbReference type="SMART" id="SM00249">
    <property type="entry name" value="PHD"/>
    <property type="match status" value="1"/>
</dbReference>
<feature type="region of interest" description="Disordered" evidence="4">
    <location>
        <begin position="105"/>
        <end position="127"/>
    </location>
</feature>
<keyword evidence="2" id="KW-0863">Zinc-finger</keyword>
<dbReference type="OrthoDB" id="79252at2759"/>
<reference evidence="6" key="1">
    <citation type="submission" date="2020-12" db="EMBL/GenBank/DDBJ databases">
        <title>Metabolic potential, ecology and presence of endohyphal bacteria is reflected in genomic diversity of Mucoromycotina.</title>
        <authorList>
            <person name="Muszewska A."/>
            <person name="Okrasinska A."/>
            <person name="Steczkiewicz K."/>
            <person name="Drgas O."/>
            <person name="Orlowska M."/>
            <person name="Perlinska-Lenart U."/>
            <person name="Aleksandrzak-Piekarczyk T."/>
            <person name="Szatraj K."/>
            <person name="Zielenkiewicz U."/>
            <person name="Pilsyk S."/>
            <person name="Malc E."/>
            <person name="Mieczkowski P."/>
            <person name="Kruszewska J.S."/>
            <person name="Biernat P."/>
            <person name="Pawlowska J."/>
        </authorList>
    </citation>
    <scope>NUCLEOTIDE SEQUENCE</scope>
    <source>
        <strain evidence="6">WA0000017839</strain>
    </source>
</reference>
<dbReference type="AlphaFoldDB" id="A0A8H7RF27"/>
<dbReference type="EMBL" id="JAEPRD010000014">
    <property type="protein sequence ID" value="KAG2209794.1"/>
    <property type="molecule type" value="Genomic_DNA"/>
</dbReference>
<keyword evidence="7" id="KW-1185">Reference proteome</keyword>
<name>A0A8H7RF27_9FUNG</name>
<dbReference type="SUPFAM" id="SSF57903">
    <property type="entry name" value="FYVE/PHD zinc finger"/>
    <property type="match status" value="1"/>
</dbReference>
<feature type="compositionally biased region" description="Low complexity" evidence="4">
    <location>
        <begin position="203"/>
        <end position="212"/>
    </location>
</feature>
<dbReference type="InterPro" id="IPR001965">
    <property type="entry name" value="Znf_PHD"/>
</dbReference>
<evidence type="ECO:0000313" key="6">
    <source>
        <dbReference type="EMBL" id="KAG2209794.1"/>
    </source>
</evidence>
<protein>
    <recommendedName>
        <fullName evidence="5">Zinc finger PHD-type domain-containing protein</fullName>
    </recommendedName>
</protein>
<feature type="region of interest" description="Disordered" evidence="4">
    <location>
        <begin position="308"/>
        <end position="357"/>
    </location>
</feature>
<dbReference type="InterPro" id="IPR011011">
    <property type="entry name" value="Znf_FYVE_PHD"/>
</dbReference>
<gene>
    <name evidence="6" type="ORF">INT47_001942</name>
</gene>
<evidence type="ECO:0000256" key="2">
    <source>
        <dbReference type="ARBA" id="ARBA00022771"/>
    </source>
</evidence>
<evidence type="ECO:0000256" key="1">
    <source>
        <dbReference type="ARBA" id="ARBA00022723"/>
    </source>
</evidence>
<organism evidence="6 7">
    <name type="scientific">Mucor saturninus</name>
    <dbReference type="NCBI Taxonomy" id="64648"/>
    <lineage>
        <taxon>Eukaryota</taxon>
        <taxon>Fungi</taxon>
        <taxon>Fungi incertae sedis</taxon>
        <taxon>Mucoromycota</taxon>
        <taxon>Mucoromycotina</taxon>
        <taxon>Mucoromycetes</taxon>
        <taxon>Mucorales</taxon>
        <taxon>Mucorineae</taxon>
        <taxon>Mucoraceae</taxon>
        <taxon>Mucor</taxon>
    </lineage>
</organism>
<keyword evidence="3" id="KW-0862">Zinc</keyword>
<dbReference type="InterPro" id="IPR019786">
    <property type="entry name" value="Zinc_finger_PHD-type_CS"/>
</dbReference>
<evidence type="ECO:0000256" key="4">
    <source>
        <dbReference type="SAM" id="MobiDB-lite"/>
    </source>
</evidence>
<proteinExistence type="predicted"/>
<dbReference type="Proteomes" id="UP000603453">
    <property type="component" value="Unassembled WGS sequence"/>
</dbReference>
<dbReference type="InterPro" id="IPR013083">
    <property type="entry name" value="Znf_RING/FYVE/PHD"/>
</dbReference>
<keyword evidence="1" id="KW-0479">Metal-binding</keyword>
<dbReference type="GO" id="GO:0008270">
    <property type="term" value="F:zinc ion binding"/>
    <property type="evidence" value="ECO:0007669"/>
    <property type="project" value="UniProtKB-KW"/>
</dbReference>
<feature type="domain" description="Zinc finger PHD-type" evidence="5">
    <location>
        <begin position="46"/>
        <end position="90"/>
    </location>
</feature>
<feature type="compositionally biased region" description="Basic and acidic residues" evidence="4">
    <location>
        <begin position="322"/>
        <end position="332"/>
    </location>
</feature>
<dbReference type="CDD" id="cd15550">
    <property type="entry name" value="PHD_MLL5"/>
    <property type="match status" value="1"/>
</dbReference>
<feature type="region of interest" description="Disordered" evidence="4">
    <location>
        <begin position="416"/>
        <end position="443"/>
    </location>
</feature>
<evidence type="ECO:0000259" key="5">
    <source>
        <dbReference type="SMART" id="SM00249"/>
    </source>
</evidence>
<dbReference type="PANTHER" id="PTHR47793">
    <property type="entry name" value="HISTONE DEACETYLASE COMPLEX SUBUNIT CTI6"/>
    <property type="match status" value="1"/>
</dbReference>
<sequence length="443" mass="50744">MIYNKKVATVPSRNKVVSSGRRKQQKLPDPVVVSDEESVEDESITRCVCGELHSIGLMVCCDQCEVWQHCECMGLEEQEIPEQYFCEQCKPSDHVEVKGYDKTRRYYKPSSPTASDSDKRMTKRRTTFNSREASISLEEVLAFRSAIEHSGMELPHAGEYHSIEDGITVLQDYDENETITTRQVRPKRQSKKSEKKVYTRRTPQQQSAVAISPPSPPAPTPTALLLQHQQEQQTPIFFRETSPPAKIRLPSHRMSIPEMNRRANQILEYICSIQVELKSNKRKKQDDDDEEENVKRRQLIDAQIAEAMSNQHYSAGTDEYDLDQRDEKENRRPTPILIPGKFDHSSSPSSSLSSASTIPLDDHRLLDDHHEHTEKSVAEEALQRKSDQSSMEIMDHLTRQVVTFQRRFGSLSYNLEDAGNESDGPITRRSQNKSIVDRSPFLL</sequence>
<dbReference type="PANTHER" id="PTHR47793:SF1">
    <property type="entry name" value="HISTONE DEACETYLASE COMPLEX SUBUNIT CTI6"/>
    <property type="match status" value="1"/>
</dbReference>
<comment type="caution">
    <text evidence="6">The sequence shown here is derived from an EMBL/GenBank/DDBJ whole genome shotgun (WGS) entry which is preliminary data.</text>
</comment>
<dbReference type="Pfam" id="PF20826">
    <property type="entry name" value="PHD_5"/>
    <property type="match status" value="1"/>
</dbReference>
<accession>A0A8H7RF27</accession>
<dbReference type="PROSITE" id="PS01359">
    <property type="entry name" value="ZF_PHD_1"/>
    <property type="match status" value="1"/>
</dbReference>
<evidence type="ECO:0000256" key="3">
    <source>
        <dbReference type="ARBA" id="ARBA00022833"/>
    </source>
</evidence>
<dbReference type="InterPro" id="IPR053051">
    <property type="entry name" value="HDAC_complex_subunit"/>
</dbReference>
<feature type="region of interest" description="Disordered" evidence="4">
    <location>
        <begin position="180"/>
        <end position="222"/>
    </location>
</feature>
<evidence type="ECO:0000313" key="7">
    <source>
        <dbReference type="Proteomes" id="UP000603453"/>
    </source>
</evidence>
<feature type="compositionally biased region" description="Low complexity" evidence="4">
    <location>
        <begin position="345"/>
        <end position="356"/>
    </location>
</feature>